<organism evidence="1">
    <name type="scientific">Lactobacillus delbrueckii subsp. lactis</name>
    <dbReference type="NCBI Taxonomy" id="29397"/>
    <lineage>
        <taxon>Bacteria</taxon>
        <taxon>Bacillati</taxon>
        <taxon>Bacillota</taxon>
        <taxon>Bacilli</taxon>
        <taxon>Lactobacillales</taxon>
        <taxon>Lactobacillaceae</taxon>
        <taxon>Lactobacillus</taxon>
    </lineage>
</organism>
<dbReference type="AlphaFoldDB" id="A0A3G6JDN1"/>
<reference evidence="1" key="1">
    <citation type="submission" date="2018-07" db="EMBL/GenBank/DDBJ databases">
        <authorList>
            <person name="Somerville V."/>
        </authorList>
    </citation>
    <scope>NUCLEOTIDE SEQUENCE</scope>
    <source>
        <strain evidence="1">NWC_2_2</strain>
    </source>
</reference>
<proteinExistence type="predicted"/>
<accession>A0A3G6JDN1</accession>
<evidence type="ECO:0008006" key="2">
    <source>
        <dbReference type="Google" id="ProtNLM"/>
    </source>
</evidence>
<dbReference type="RefSeq" id="WP_375604790.1">
    <property type="nucleotide sequence ID" value="NZ_JAGJAC010000088.1"/>
</dbReference>
<protein>
    <recommendedName>
        <fullName evidence="2">DUF806 family protein</fullName>
    </recommendedName>
</protein>
<evidence type="ECO:0000313" key="1">
    <source>
        <dbReference type="EMBL" id="AZA15981.1"/>
    </source>
</evidence>
<dbReference type="EMBL" id="CP031023">
    <property type="protein sequence ID" value="AZA15981.1"/>
    <property type="molecule type" value="Genomic_DNA"/>
</dbReference>
<name>A0A3G6JDN1_LACDL</name>
<sequence length="129" mass="14488">MATKAAELAMLLQDNVDKFEGLSANHIHAFMIPQDDTSTDVPILVINEVPMKSRSYANNTPLTELSRIQITYYCPPTYEGDIEGLARSVETFLLPEGYALYSDAGWAMTPDSQNITNTYKFNYIKDLLD</sequence>
<gene>
    <name evidence="1" type="ORF">DQL93_05040</name>
</gene>